<dbReference type="PANTHER" id="PTHR36179:SF2">
    <property type="entry name" value="LUD DOMAIN-CONTAINING PROTEIN"/>
    <property type="match status" value="1"/>
</dbReference>
<dbReference type="PIRSF" id="PIRSF020269">
    <property type="entry name" value="DUF1121"/>
    <property type="match status" value="1"/>
</dbReference>
<name>A0A6N7V1F9_9FIRM</name>
<dbReference type="InterPro" id="IPR024185">
    <property type="entry name" value="FTHF_cligase-like_sf"/>
</dbReference>
<organism evidence="2 3">
    <name type="scientific">Suipraeoptans intestinalis</name>
    <dbReference type="NCBI Taxonomy" id="2606628"/>
    <lineage>
        <taxon>Bacteria</taxon>
        <taxon>Bacillati</taxon>
        <taxon>Bacillota</taxon>
        <taxon>Clostridia</taxon>
        <taxon>Lachnospirales</taxon>
        <taxon>Lachnospiraceae</taxon>
        <taxon>Suipraeoptans</taxon>
    </lineage>
</organism>
<dbReference type="Pfam" id="PF02589">
    <property type="entry name" value="LUD_dom"/>
    <property type="match status" value="1"/>
</dbReference>
<dbReference type="InterPro" id="IPR037171">
    <property type="entry name" value="NagB/RpiA_transferase-like"/>
</dbReference>
<dbReference type="PANTHER" id="PTHR36179">
    <property type="entry name" value="LUD_DOM DOMAIN-CONTAINING PROTEIN"/>
    <property type="match status" value="1"/>
</dbReference>
<dbReference type="EMBL" id="VULY01000018">
    <property type="protein sequence ID" value="MSR93686.1"/>
    <property type="molecule type" value="Genomic_DNA"/>
</dbReference>
<dbReference type="InterPro" id="IPR003741">
    <property type="entry name" value="LUD_dom"/>
</dbReference>
<evidence type="ECO:0000313" key="2">
    <source>
        <dbReference type="EMBL" id="MSR93686.1"/>
    </source>
</evidence>
<dbReference type="InterPro" id="IPR009501">
    <property type="entry name" value="UCP020269"/>
</dbReference>
<dbReference type="RefSeq" id="WP_154476796.1">
    <property type="nucleotide sequence ID" value="NZ_JAQYBV010000051.1"/>
</dbReference>
<keyword evidence="3" id="KW-1185">Reference proteome</keyword>
<dbReference type="AlphaFoldDB" id="A0A6N7V1F9"/>
<dbReference type="SUPFAM" id="SSF100950">
    <property type="entry name" value="NagB/RpiA/CoA transferase-like"/>
    <property type="match status" value="1"/>
</dbReference>
<comment type="caution">
    <text evidence="2">The sequence shown here is derived from an EMBL/GenBank/DDBJ whole genome shotgun (WGS) entry which is preliminary data.</text>
</comment>
<proteinExistence type="predicted"/>
<gene>
    <name evidence="2" type="ORF">FYJ34_05270</name>
</gene>
<dbReference type="Gene3D" id="3.40.50.10420">
    <property type="entry name" value="NagB/RpiA/CoA transferase-like"/>
    <property type="match status" value="1"/>
</dbReference>
<reference evidence="2 3" key="1">
    <citation type="submission" date="2019-08" db="EMBL/GenBank/DDBJ databases">
        <title>In-depth cultivation of the pig gut microbiome towards novel bacterial diversity and tailored functional studies.</title>
        <authorList>
            <person name="Wylensek D."/>
            <person name="Hitch T.C.A."/>
            <person name="Clavel T."/>
        </authorList>
    </citation>
    <scope>NUCLEOTIDE SEQUENCE [LARGE SCALE GENOMIC DNA]</scope>
    <source>
        <strain evidence="2 3">68-1-5</strain>
    </source>
</reference>
<protein>
    <submittedName>
        <fullName evidence="2">Lactate utilization protein</fullName>
    </submittedName>
</protein>
<sequence length="210" mass="23310">MNRRKRNKVLGEQVVKALESRNMEACYVETREEAKEKALEWIKEGSSVSWGGSLSIAEIGLKQAVCEGDFQVFNRDLGKDREERRNIEIAAYGCDYFLTSANGISSDGVLVNMDGLGNRVSFIASGPRNVIVVAGMNKVVKSVEDAISRTRNEAAPINTQRLGLDTPCCRLGTCFDCKTPSTICCQMLITRYSREKNRIKVILVDDTLGF</sequence>
<feature type="domain" description="LUD" evidence="1">
    <location>
        <begin position="12"/>
        <end position="204"/>
    </location>
</feature>
<evidence type="ECO:0000259" key="1">
    <source>
        <dbReference type="Pfam" id="PF02589"/>
    </source>
</evidence>
<evidence type="ECO:0000313" key="3">
    <source>
        <dbReference type="Proteomes" id="UP000434409"/>
    </source>
</evidence>
<dbReference type="Proteomes" id="UP000434409">
    <property type="component" value="Unassembled WGS sequence"/>
</dbReference>
<accession>A0A6N7V1F9</accession>